<dbReference type="Gene3D" id="2.40.50.140">
    <property type="entry name" value="Nucleic acid-binding proteins"/>
    <property type="match status" value="1"/>
</dbReference>
<protein>
    <submittedName>
        <fullName evidence="11">AFR287Wp</fullName>
    </submittedName>
</protein>
<evidence type="ECO:0000256" key="2">
    <source>
        <dbReference type="ARBA" id="ARBA00009679"/>
    </source>
</evidence>
<reference evidence="12" key="2">
    <citation type="journal article" date="2013" name="G3 (Bethesda)">
        <title>Genomes of Ashbya fungi isolated from insects reveal four mating-type loci, numerous translocations, lack of transposons, and distinct gene duplications.</title>
        <authorList>
            <person name="Dietrich F.S."/>
            <person name="Voegeli S."/>
            <person name="Kuo S."/>
            <person name="Philippsen P."/>
        </authorList>
    </citation>
    <scope>GENOME REANNOTATION</scope>
    <source>
        <strain evidence="12">ATCC 10895 / CBS 109.51 / FGSC 9923 / NRRL Y-1056</strain>
    </source>
</reference>
<evidence type="ECO:0000259" key="9">
    <source>
        <dbReference type="Pfam" id="PF09329"/>
    </source>
</evidence>
<evidence type="ECO:0000256" key="6">
    <source>
        <dbReference type="ARBA" id="ARBA00022833"/>
    </source>
</evidence>
<dbReference type="OrthoDB" id="273123at2759"/>
<comment type="subcellular location">
    <subcellularLocation>
        <location evidence="1">Nucleus</location>
    </subcellularLocation>
</comment>
<evidence type="ECO:0000256" key="4">
    <source>
        <dbReference type="ARBA" id="ARBA00022723"/>
    </source>
</evidence>
<dbReference type="Pfam" id="PF22379">
    <property type="entry name" value="OB_MCM10"/>
    <property type="match status" value="1"/>
</dbReference>
<feature type="compositionally biased region" description="Acidic residues" evidence="8">
    <location>
        <begin position="602"/>
        <end position="611"/>
    </location>
</feature>
<evidence type="ECO:0000256" key="1">
    <source>
        <dbReference type="ARBA" id="ARBA00004123"/>
    </source>
</evidence>
<keyword evidence="4" id="KW-0479">Metal-binding</keyword>
<feature type="region of interest" description="Disordered" evidence="8">
    <location>
        <begin position="587"/>
        <end position="611"/>
    </location>
</feature>
<organism evidence="11 12">
    <name type="scientific">Eremothecium gossypii (strain ATCC 10895 / CBS 109.51 / FGSC 9923 / NRRL Y-1056)</name>
    <name type="common">Yeast</name>
    <name type="synonym">Ashbya gossypii</name>
    <dbReference type="NCBI Taxonomy" id="284811"/>
    <lineage>
        <taxon>Eukaryota</taxon>
        <taxon>Fungi</taxon>
        <taxon>Dikarya</taxon>
        <taxon>Ascomycota</taxon>
        <taxon>Saccharomycotina</taxon>
        <taxon>Saccharomycetes</taxon>
        <taxon>Saccharomycetales</taxon>
        <taxon>Saccharomycetaceae</taxon>
        <taxon>Eremothecium</taxon>
    </lineage>
</organism>
<dbReference type="RefSeq" id="NP_985834.1">
    <property type="nucleotide sequence ID" value="NM_211189.1"/>
</dbReference>
<dbReference type="Pfam" id="PF09329">
    <property type="entry name" value="zf-primase"/>
    <property type="match status" value="1"/>
</dbReference>
<dbReference type="eggNOG" id="KOG3056">
    <property type="taxonomic scope" value="Eukaryota"/>
</dbReference>
<dbReference type="AlphaFoldDB" id="Q753M5"/>
<dbReference type="GO" id="GO:0003697">
    <property type="term" value="F:single-stranded DNA binding"/>
    <property type="evidence" value="ECO:0000318"/>
    <property type="project" value="GO_Central"/>
</dbReference>
<feature type="region of interest" description="Disordered" evidence="8">
    <location>
        <begin position="76"/>
        <end position="123"/>
    </location>
</feature>
<evidence type="ECO:0000256" key="8">
    <source>
        <dbReference type="SAM" id="MobiDB-lite"/>
    </source>
</evidence>
<dbReference type="FunFam" id="2.40.50.140:FF:000368">
    <property type="entry name" value="Mcm10p"/>
    <property type="match status" value="1"/>
</dbReference>
<keyword evidence="6" id="KW-0862">Zinc</keyword>
<dbReference type="InterPro" id="IPR040184">
    <property type="entry name" value="Mcm10"/>
</dbReference>
<dbReference type="GeneID" id="4622097"/>
<dbReference type="EMBL" id="AE016819">
    <property type="protein sequence ID" value="AAS53658.1"/>
    <property type="molecule type" value="Genomic_DNA"/>
</dbReference>
<evidence type="ECO:0000256" key="7">
    <source>
        <dbReference type="ARBA" id="ARBA00023242"/>
    </source>
</evidence>
<dbReference type="Proteomes" id="UP000000591">
    <property type="component" value="Chromosome VI"/>
</dbReference>
<dbReference type="InterPro" id="IPR012340">
    <property type="entry name" value="NA-bd_OB-fold"/>
</dbReference>
<sequence length="611" mass="69438">MLSTTLNDPREIVPTSNYDILSDEEDMIEEGMNNMGFGLREDGTITNTKYSTVKLRLKQIESERSDLLARLEELKHRSKKKAKKSPTVEVPRSPTKAKCVEDEPAPSTSASTTYVEEPEENENERYLLSANTPTTSYFAEKFARARDSSASTMRRKQELLKRRVYTFSDRDTAIEYTTFAVDEVETYSNMRINKRYVPEEDLKRILHDIKVLRLPKLFAKVRPPKFSEPDYANWVTLGAISYKSDVKSTSQEKPAKYFTIRITDFHYDVQITVFGQKNVEKYYKLRVGDVIAILNPEIYPWKESAKTTGETARTTGRSFGLSIKHNMNCILEIGHSKELGFCPAMNKTKGAPCGAPINKLKEQVCSYHQETHLRSVNAKRVELNGNISLRAPTRDGIQQAGYMTRNSHGTKIGLLPDVYAPRAPGAEQKFREHFASANAHRAYFDSDYHNPDVLQNLESKRRKIQLSKKDQQINKQLSLVLGKNHTQVKDRVSEESLQQREKATKNVMKTGILRHIGFDPTGGRMAAVLYQGDHGPADTVREPSISEILANKKRNIDLKPSKEARRKRIQQRNEVYNSIFKEEAVATPQGSCETAQLSSADSSDEELEIVN</sequence>
<keyword evidence="3" id="KW-0235">DNA replication</keyword>
<comment type="similarity">
    <text evidence="2">Belongs to the MCM10 family.</text>
</comment>
<dbReference type="GO" id="GO:0006270">
    <property type="term" value="P:DNA replication initiation"/>
    <property type="evidence" value="ECO:0000318"/>
    <property type="project" value="GO_Central"/>
</dbReference>
<accession>Q753M5</accession>
<dbReference type="InParanoid" id="Q753M5"/>
<dbReference type="GO" id="GO:0008270">
    <property type="term" value="F:zinc ion binding"/>
    <property type="evidence" value="ECO:0007669"/>
    <property type="project" value="UniProtKB-KW"/>
</dbReference>
<dbReference type="SUPFAM" id="SSF50249">
    <property type="entry name" value="Nucleic acid-binding proteins"/>
    <property type="match status" value="1"/>
</dbReference>
<reference evidence="11 12" key="1">
    <citation type="journal article" date="2004" name="Science">
        <title>The Ashbya gossypii genome as a tool for mapping the ancient Saccharomyces cerevisiae genome.</title>
        <authorList>
            <person name="Dietrich F.S."/>
            <person name="Voegeli S."/>
            <person name="Brachat S."/>
            <person name="Lerch A."/>
            <person name="Gates K."/>
            <person name="Steiner S."/>
            <person name="Mohr C."/>
            <person name="Pohlmann R."/>
            <person name="Luedi P."/>
            <person name="Choi S."/>
            <person name="Wing R.A."/>
            <person name="Flavier A."/>
            <person name="Gaffney T.D."/>
            <person name="Philippsen P."/>
        </authorList>
    </citation>
    <scope>NUCLEOTIDE SEQUENCE [LARGE SCALE GENOMIC DNA]</scope>
    <source>
        <strain evidence="12">ATCC 10895 / CBS 109.51 / FGSC 9923 / NRRL Y-1056</strain>
    </source>
</reference>
<dbReference type="GO" id="GO:0003688">
    <property type="term" value="F:DNA replication origin binding"/>
    <property type="evidence" value="ECO:0000318"/>
    <property type="project" value="GO_Central"/>
</dbReference>
<gene>
    <name evidence="11" type="ORF">AGOS_AFR287W</name>
</gene>
<dbReference type="PANTHER" id="PTHR13454:SF11">
    <property type="entry name" value="PROTEIN MCM10 HOMOLOG"/>
    <property type="match status" value="1"/>
</dbReference>
<dbReference type="HOGENOM" id="CLU_036499_0_0_1"/>
<keyword evidence="7" id="KW-0539">Nucleus</keyword>
<evidence type="ECO:0000256" key="5">
    <source>
        <dbReference type="ARBA" id="ARBA00022771"/>
    </source>
</evidence>
<evidence type="ECO:0000256" key="3">
    <source>
        <dbReference type="ARBA" id="ARBA00022705"/>
    </source>
</evidence>
<evidence type="ECO:0000313" key="12">
    <source>
        <dbReference type="Proteomes" id="UP000000591"/>
    </source>
</evidence>
<dbReference type="InterPro" id="IPR015408">
    <property type="entry name" value="Znf_Mcm10/DnaG"/>
</dbReference>
<dbReference type="STRING" id="284811.Q753M5"/>
<dbReference type="OMA" id="FFDEKFQ"/>
<feature type="domain" description="MCM10 OB-fold" evidence="10">
    <location>
        <begin position="187"/>
        <end position="303"/>
    </location>
</feature>
<dbReference type="PANTHER" id="PTHR13454">
    <property type="entry name" value="PROTEIN MCM10 HOMOLOG"/>
    <property type="match status" value="1"/>
</dbReference>
<evidence type="ECO:0000313" key="11">
    <source>
        <dbReference type="EMBL" id="AAS53658.1"/>
    </source>
</evidence>
<feature type="domain" description="Zinc finger Mcm10/DnaG-type" evidence="9">
    <location>
        <begin position="334"/>
        <end position="380"/>
    </location>
</feature>
<name>Q753M5_EREGS</name>
<dbReference type="GO" id="GO:0043596">
    <property type="term" value="C:nuclear replication fork"/>
    <property type="evidence" value="ECO:0000318"/>
    <property type="project" value="GO_Central"/>
</dbReference>
<dbReference type="FunCoup" id="Q753M5">
    <property type="interactions" value="60"/>
</dbReference>
<evidence type="ECO:0000259" key="10">
    <source>
        <dbReference type="Pfam" id="PF22379"/>
    </source>
</evidence>
<proteinExistence type="inferred from homology"/>
<keyword evidence="5" id="KW-0863">Zinc-finger</keyword>
<dbReference type="KEGG" id="ago:AGOS_AFR287W"/>
<keyword evidence="12" id="KW-1185">Reference proteome</keyword>
<dbReference type="InterPro" id="IPR055065">
    <property type="entry name" value="OB_MCM10"/>
</dbReference>